<feature type="region of interest" description="Disordered" evidence="1">
    <location>
        <begin position="80"/>
        <end position="111"/>
    </location>
</feature>
<evidence type="ECO:0000313" key="2">
    <source>
        <dbReference type="EMBL" id="MBP1930987.1"/>
    </source>
</evidence>
<accession>A0ABS4GLH3</accession>
<dbReference type="EMBL" id="JAGGKT010000002">
    <property type="protein sequence ID" value="MBP1930987.1"/>
    <property type="molecule type" value="Genomic_DNA"/>
</dbReference>
<dbReference type="RefSeq" id="WP_209809093.1">
    <property type="nucleotide sequence ID" value="NZ_JAGGKT010000002.1"/>
</dbReference>
<evidence type="ECO:0000256" key="1">
    <source>
        <dbReference type="SAM" id="MobiDB-lite"/>
    </source>
</evidence>
<keyword evidence="3" id="KW-1185">Reference proteome</keyword>
<name>A0ABS4GLH3_9BACL</name>
<dbReference type="Proteomes" id="UP001519343">
    <property type="component" value="Unassembled WGS sequence"/>
</dbReference>
<gene>
    <name evidence="2" type="ORF">J2Z37_000984</name>
</gene>
<reference evidence="2 3" key="1">
    <citation type="submission" date="2021-03" db="EMBL/GenBank/DDBJ databases">
        <title>Genomic Encyclopedia of Type Strains, Phase IV (KMG-IV): sequencing the most valuable type-strain genomes for metagenomic binning, comparative biology and taxonomic classification.</title>
        <authorList>
            <person name="Goeker M."/>
        </authorList>
    </citation>
    <scope>NUCLEOTIDE SEQUENCE [LARGE SCALE GENOMIC DNA]</scope>
    <source>
        <strain evidence="2 3">DSM 24738</strain>
    </source>
</reference>
<comment type="caution">
    <text evidence="2">The sequence shown here is derived from an EMBL/GenBank/DDBJ whole genome shotgun (WGS) entry which is preliminary data.</text>
</comment>
<sequence>MKKIGWILTSLGIVLAGGLYYGYEQFINVKPQAITIPQEERFFQDDGTSLDWLEDPALVENTDTVPKNQPVVESPSDVVVTENTVKEQTSSPKRAPKQNIDSGQPSATPVKKANPIAEIKSKYTVQFKKLERTYQGKLMGLIGQAKADYVAMKKGELETSTMSLATEYLKRAQQMESEADAQFYSVLSQMKQELINQGLPNKLADNAEIEYEQRKKNQRAALLQKFSSKL</sequence>
<feature type="compositionally biased region" description="Polar residues" evidence="1">
    <location>
        <begin position="81"/>
        <end position="92"/>
    </location>
</feature>
<organism evidence="2 3">
    <name type="scientific">Ammoniphilus resinae</name>
    <dbReference type="NCBI Taxonomy" id="861532"/>
    <lineage>
        <taxon>Bacteria</taxon>
        <taxon>Bacillati</taxon>
        <taxon>Bacillota</taxon>
        <taxon>Bacilli</taxon>
        <taxon>Bacillales</taxon>
        <taxon>Paenibacillaceae</taxon>
        <taxon>Aneurinibacillus group</taxon>
        <taxon>Ammoniphilus</taxon>
    </lineage>
</organism>
<proteinExistence type="predicted"/>
<evidence type="ECO:0000313" key="3">
    <source>
        <dbReference type="Proteomes" id="UP001519343"/>
    </source>
</evidence>
<protein>
    <submittedName>
        <fullName evidence="2">Uncharacterized protein</fullName>
    </submittedName>
</protein>